<protein>
    <submittedName>
        <fullName evidence="5">Filamin A interacting protein 1</fullName>
    </submittedName>
</protein>
<dbReference type="AlphaFoldDB" id="A0A8C2YIC8"/>
<feature type="compositionally biased region" description="Polar residues" evidence="3">
    <location>
        <begin position="1074"/>
        <end position="1089"/>
    </location>
</feature>
<dbReference type="OMA" id="ITHEKGP"/>
<dbReference type="GO" id="GO:0099010">
    <property type="term" value="P:modification of postsynaptic structure"/>
    <property type="evidence" value="ECO:0007669"/>
    <property type="project" value="Ensembl"/>
</dbReference>
<evidence type="ECO:0000256" key="3">
    <source>
        <dbReference type="SAM" id="MobiDB-lite"/>
    </source>
</evidence>
<dbReference type="PANTHER" id="PTHR23166">
    <property type="entry name" value="FILAMIN/GPBP-INTERACTING PROTEIN"/>
    <property type="match status" value="1"/>
</dbReference>
<accession>A0A8C2YIC8</accession>
<feature type="compositionally biased region" description="Basic and acidic residues" evidence="3">
    <location>
        <begin position="27"/>
        <end position="48"/>
    </location>
</feature>
<feature type="compositionally biased region" description="Polar residues" evidence="3">
    <location>
        <begin position="1"/>
        <end position="26"/>
    </location>
</feature>
<sequence length="1147" mass="129634">MRSRNQSGESSSNGRISCSKTSSTNNADEKSLSEEAKKKNKSNRKEEGVMASGTVKRHLKPSGESERKAKKRLELSKEDLIQLLSIMEGELQAREDVIHMLKTEKTKPEALEAHYGSAEPEKVLRVLHRDAILAQEKSIGEDVYEKPISELDRLEEKQKETYRRMLEQLLLAEKCHRRTVYELETEKHKHSDYMSKSDDFTNLLERERERLKKLLEQEKAYQARKEKENAKRLNKLRDELVKLKSFALMLVDERQMHIEQLGLQSQKVQELTQKLREEEEKLKAVTSKSKEDRQKLLKLEVDFEHKASRFTQEHEEMNAKLANQESHNRQLRLKLVGLSQRIEELEETNKNLQKAEEELQELRDKIAKGECGNSSLMAEVENLRKRVLEMEGKDEEITKTESQCRELRKRLQEEEHHSKELKLEVEKLQKRMSELEKLEEAFSKSKSECSQLHLNLEKEKNLTKDLLNELEVVKSRVKELECSESRLEKAELSLKDDLTKLKSFTVMLVDERKNMMEKIKQEERKVDGLNKNFKVEQGKVMDVTEKLIEESKKLLKLKSEMEEKVYSLTKERDELIGKLKSEEEKSSELSCSVDLLKKRLDGLEEVERERRGRSRKGPELTGPEDNKIKELTLEIERLKKRLQQLEVVEGDLMKTEDEYDQLEQKFRTEQDKANFLSQQLEEIKHQIAKNKAIEKGEAVSQEAELRHRFRLEEAKSRDLRAEVQALKEKIHELMNKEDQLSQLQVDYSVLQQRFMEEENKNKSMGQEVLHLTKELELSKRYSRALRPSVAGRRMVDVPVASTAVQTEAPGGEAAEESPAVFIRKSFQEEKHLMSHLRQGALRRPAGRGSVLDRYPPAEGRPDPGGLVLAPRHGQPLHIRVTPERGGSAATLEITRPTPEEFFSSTAVIPTLGSQAPRITIVPAPGADPERAASPVTITTLSRERAADGRASPLQVRTVATAPAPAETAGTPVSPEAPAGRTVLRVTPEKQPGPPAPRRYNANASIITTEDNRIHIHLGAQAEGASPVITVRPAGREAAPSPGLRAPRGTTAVRPSTAKVTSTITITPATTASTRGTQAASGQDGSSQRPAPTRIPMSKGMKAGKPVVAAPGAGNLTKFEARAETQSMKIELKKSAASSTTSLGVGKG</sequence>
<dbReference type="GO" id="GO:0005730">
    <property type="term" value="C:nucleolus"/>
    <property type="evidence" value="ECO:0007669"/>
    <property type="project" value="Ensembl"/>
</dbReference>
<feature type="coiled-coil region" evidence="2">
    <location>
        <begin position="628"/>
        <end position="760"/>
    </location>
</feature>
<dbReference type="GO" id="GO:0021987">
    <property type="term" value="P:cerebral cortex development"/>
    <property type="evidence" value="ECO:0007669"/>
    <property type="project" value="Ensembl"/>
</dbReference>
<dbReference type="GO" id="GO:0022038">
    <property type="term" value="P:corpus callosum development"/>
    <property type="evidence" value="ECO:0007669"/>
    <property type="project" value="Ensembl"/>
</dbReference>
<dbReference type="Proteomes" id="UP000694398">
    <property type="component" value="Unassembled WGS sequence"/>
</dbReference>
<dbReference type="Pfam" id="PF09727">
    <property type="entry name" value="CortBP2"/>
    <property type="match status" value="1"/>
</dbReference>
<dbReference type="InterPro" id="IPR050719">
    <property type="entry name" value="Cortactin-Actin_Reg"/>
</dbReference>
<gene>
    <name evidence="5" type="primary">FILIP1</name>
</gene>
<evidence type="ECO:0000313" key="6">
    <source>
        <dbReference type="Proteomes" id="UP000694398"/>
    </source>
</evidence>
<feature type="coiled-coil region" evidence="2">
    <location>
        <begin position="197"/>
        <end position="564"/>
    </location>
</feature>
<evidence type="ECO:0000256" key="1">
    <source>
        <dbReference type="ARBA" id="ARBA00023054"/>
    </source>
</evidence>
<dbReference type="PANTHER" id="PTHR23166:SF3">
    <property type="entry name" value="FILAMIN-A-INTERACTING PROTEIN 1"/>
    <property type="match status" value="1"/>
</dbReference>
<evidence type="ECO:0000259" key="4">
    <source>
        <dbReference type="Pfam" id="PF09727"/>
    </source>
</evidence>
<feature type="region of interest" description="Disordered" evidence="3">
    <location>
        <begin position="606"/>
        <end position="625"/>
    </location>
</feature>
<evidence type="ECO:0000313" key="5">
    <source>
        <dbReference type="Ensembl" id="ENSCLAP00000000861.1"/>
    </source>
</evidence>
<keyword evidence="1 2" id="KW-0175">Coiled coil</keyword>
<dbReference type="GO" id="GO:0005886">
    <property type="term" value="C:plasma membrane"/>
    <property type="evidence" value="ECO:0007669"/>
    <property type="project" value="Ensembl"/>
</dbReference>
<dbReference type="GO" id="GO:0001764">
    <property type="term" value="P:neuron migration"/>
    <property type="evidence" value="ECO:0007669"/>
    <property type="project" value="Ensembl"/>
</dbReference>
<keyword evidence="6" id="KW-1185">Reference proteome</keyword>
<reference evidence="5" key="1">
    <citation type="submission" date="2025-08" db="UniProtKB">
        <authorList>
            <consortium name="Ensembl"/>
        </authorList>
    </citation>
    <scope>IDENTIFICATION</scope>
</reference>
<feature type="compositionally biased region" description="Basic and acidic residues" evidence="3">
    <location>
        <begin position="61"/>
        <end position="71"/>
    </location>
</feature>
<feature type="region of interest" description="Disordered" evidence="3">
    <location>
        <begin position="1035"/>
        <end position="1110"/>
    </location>
</feature>
<dbReference type="InterPro" id="IPR019131">
    <property type="entry name" value="Cortactin-binding_p2_N"/>
</dbReference>
<dbReference type="GO" id="GO:0015629">
    <property type="term" value="C:actin cytoskeleton"/>
    <property type="evidence" value="ECO:0007669"/>
    <property type="project" value="Ensembl"/>
</dbReference>
<feature type="domain" description="Cortactin-binding protein-2 N-terminal" evidence="4">
    <location>
        <begin position="74"/>
        <end position="255"/>
    </location>
</feature>
<feature type="region of interest" description="Disordered" evidence="3">
    <location>
        <begin position="1"/>
        <end position="71"/>
    </location>
</feature>
<organism evidence="5 6">
    <name type="scientific">Chinchilla lanigera</name>
    <name type="common">Long-tailed chinchilla</name>
    <name type="synonym">Chinchilla villidera</name>
    <dbReference type="NCBI Taxonomy" id="34839"/>
    <lineage>
        <taxon>Eukaryota</taxon>
        <taxon>Metazoa</taxon>
        <taxon>Chordata</taxon>
        <taxon>Craniata</taxon>
        <taxon>Vertebrata</taxon>
        <taxon>Euteleostomi</taxon>
        <taxon>Mammalia</taxon>
        <taxon>Eutheria</taxon>
        <taxon>Euarchontoglires</taxon>
        <taxon>Glires</taxon>
        <taxon>Rodentia</taxon>
        <taxon>Hystricomorpha</taxon>
        <taxon>Chinchillidae</taxon>
        <taxon>Chinchilla</taxon>
    </lineage>
</organism>
<dbReference type="GO" id="GO:0098978">
    <property type="term" value="C:glutamatergic synapse"/>
    <property type="evidence" value="ECO:0007669"/>
    <property type="project" value="Ensembl"/>
</dbReference>
<name>A0A8C2YIC8_CHILA</name>
<dbReference type="GeneTree" id="ENSGT00950000182852"/>
<proteinExistence type="predicted"/>
<reference evidence="5" key="2">
    <citation type="submission" date="2025-09" db="UniProtKB">
        <authorList>
            <consortium name="Ensembl"/>
        </authorList>
    </citation>
    <scope>IDENTIFICATION</scope>
</reference>
<evidence type="ECO:0000256" key="2">
    <source>
        <dbReference type="SAM" id="Coils"/>
    </source>
</evidence>
<feature type="compositionally biased region" description="Low complexity" evidence="3">
    <location>
        <begin position="1060"/>
        <end position="1073"/>
    </location>
</feature>
<dbReference type="Ensembl" id="ENSCLAT00000000898.1">
    <property type="protein sequence ID" value="ENSCLAP00000000861.1"/>
    <property type="gene ID" value="ENSCLAG00000000668.1"/>
</dbReference>